<feature type="region of interest" description="Disordered" evidence="5">
    <location>
        <begin position="1"/>
        <end position="21"/>
    </location>
</feature>
<name>A0ABT9L181_9ACTN</name>
<dbReference type="InterPro" id="IPR013784">
    <property type="entry name" value="Carb-bd-like_fold"/>
</dbReference>
<sequence>MPQSAPPRVAEPLSATPTGTPLPREVGGGFVAVLAFCGIAVSVMQTLVVPLVTELPQLLHTTSSNASWVVTATLLAGAVSTPVMGRLGDMFGKRRMLMVALALMVIGSLTCAVTSNLVVMVIGRAIQGGAMGAVPLGISIMRDELPPQKLGSAMALMSSSLGIGGALGLPAAAFVAQHTSWHVLFYGAAGLGAIAIALVLTVVPESSVRTPSRFDVTGALGLSAGLVCLLLPITKGGDWGWASGTTLGLFGAAVVILLLWGLFELRTAEPLVDLRTTARRQVLLTNLASIMVGFSFYAMSLLLPQLLQLPEATGYGLGQSMVMAGLYFAPMGVAMMLVSPLSARINAASGPKVSLIIGLIVIGATYGAGLGMMDHIWQIVVLSTALGIGIGIAYSAMPTLIVSAVPAAETGAANGLNTLMRSIGMSTSSAVVGVILAHQTIDFGGVALPGKDGFKTSFMVACAASVAGLLIALFLPARRRAGLASPVAGSAAGGGAAAPAVGAASGVGAAAPGVGSGSGVGSGPGAGAAPAHAGGPVAVAASEVADVLGVPDVPGVPGVPGVPADASALTGSVIHGRVLGVGGAPLADAAITLIDTSGRQLGRTVTGRDGRYRVPAPDATSIVLIGSAAGHQPQAATLLVSDLPVVCDLRLSGGGGLTGSVRAVGGEPVAGATATATGPDGEVAGSATADEKGEFALPELAPGTYTLTVAAAGHRPYASQVELTAGEPVRVDAELRPAARVRGTVRDRGGRPLGDARVSLLDASGDVVGQAITGADGSFGFEALTGDHYTVVASGYAPATRQITVGGAEGGERRDVDFLLGHGEE</sequence>
<protein>
    <submittedName>
        <fullName evidence="8">MFS family permease</fullName>
    </submittedName>
</protein>
<dbReference type="EMBL" id="JAURUE010000002">
    <property type="protein sequence ID" value="MDP9613507.1"/>
    <property type="molecule type" value="Genomic_DNA"/>
</dbReference>
<evidence type="ECO:0000313" key="8">
    <source>
        <dbReference type="EMBL" id="MDP9613507.1"/>
    </source>
</evidence>
<dbReference type="InterPro" id="IPR020846">
    <property type="entry name" value="MFS_dom"/>
</dbReference>
<dbReference type="Gene3D" id="2.60.40.1120">
    <property type="entry name" value="Carboxypeptidase-like, regulatory domain"/>
    <property type="match status" value="2"/>
</dbReference>
<dbReference type="SUPFAM" id="SSF103473">
    <property type="entry name" value="MFS general substrate transporter"/>
    <property type="match status" value="1"/>
</dbReference>
<dbReference type="PROSITE" id="PS50850">
    <property type="entry name" value="MFS"/>
    <property type="match status" value="1"/>
</dbReference>
<feature type="transmembrane region" description="Helical" evidence="6">
    <location>
        <begin position="96"/>
        <end position="115"/>
    </location>
</feature>
<feature type="transmembrane region" description="Helical" evidence="6">
    <location>
        <begin position="353"/>
        <end position="370"/>
    </location>
</feature>
<dbReference type="Pfam" id="PF07690">
    <property type="entry name" value="MFS_1"/>
    <property type="match status" value="1"/>
</dbReference>
<keyword evidence="4 6" id="KW-0472">Membrane</keyword>
<dbReference type="PANTHER" id="PTHR23501:SF197">
    <property type="entry name" value="COMD"/>
    <property type="match status" value="1"/>
</dbReference>
<keyword evidence="9" id="KW-1185">Reference proteome</keyword>
<evidence type="ECO:0000256" key="1">
    <source>
        <dbReference type="ARBA" id="ARBA00004651"/>
    </source>
</evidence>
<evidence type="ECO:0000256" key="3">
    <source>
        <dbReference type="ARBA" id="ARBA00022989"/>
    </source>
</evidence>
<evidence type="ECO:0000256" key="2">
    <source>
        <dbReference type="ARBA" id="ARBA00022692"/>
    </source>
</evidence>
<keyword evidence="2 6" id="KW-0812">Transmembrane</keyword>
<evidence type="ECO:0000256" key="5">
    <source>
        <dbReference type="SAM" id="MobiDB-lite"/>
    </source>
</evidence>
<feature type="transmembrane region" description="Helical" evidence="6">
    <location>
        <begin position="283"/>
        <end position="302"/>
    </location>
</feature>
<dbReference type="SUPFAM" id="SSF49452">
    <property type="entry name" value="Starch-binding domain-like"/>
    <property type="match status" value="1"/>
</dbReference>
<comment type="subcellular location">
    <subcellularLocation>
        <location evidence="1">Cell membrane</location>
        <topology evidence="1">Multi-pass membrane protein</topology>
    </subcellularLocation>
</comment>
<feature type="transmembrane region" description="Helical" evidence="6">
    <location>
        <begin position="65"/>
        <end position="84"/>
    </location>
</feature>
<comment type="caution">
    <text evidence="8">The sequence shown here is derived from an EMBL/GenBank/DDBJ whole genome shotgun (WGS) entry which is preliminary data.</text>
</comment>
<dbReference type="Gene3D" id="1.20.1250.20">
    <property type="entry name" value="MFS general substrate transporter like domains"/>
    <property type="match status" value="1"/>
</dbReference>
<dbReference type="InterPro" id="IPR008969">
    <property type="entry name" value="CarboxyPept-like_regulatory"/>
</dbReference>
<organism evidence="8 9">
    <name type="scientific">Streptomyces demainii</name>
    <dbReference type="NCBI Taxonomy" id="588122"/>
    <lineage>
        <taxon>Bacteria</taxon>
        <taxon>Bacillati</taxon>
        <taxon>Actinomycetota</taxon>
        <taxon>Actinomycetes</taxon>
        <taxon>Kitasatosporales</taxon>
        <taxon>Streptomycetaceae</taxon>
        <taxon>Streptomyces</taxon>
    </lineage>
</organism>
<feature type="domain" description="Major facilitator superfamily (MFS) profile" evidence="7">
    <location>
        <begin position="30"/>
        <end position="480"/>
    </location>
</feature>
<evidence type="ECO:0000256" key="6">
    <source>
        <dbReference type="SAM" id="Phobius"/>
    </source>
</evidence>
<feature type="transmembrane region" description="Helical" evidence="6">
    <location>
        <begin position="183"/>
        <end position="202"/>
    </location>
</feature>
<dbReference type="Pfam" id="PF13620">
    <property type="entry name" value="CarboxypepD_reg"/>
    <property type="match status" value="3"/>
</dbReference>
<dbReference type="InterPro" id="IPR036259">
    <property type="entry name" value="MFS_trans_sf"/>
</dbReference>
<feature type="transmembrane region" description="Helical" evidence="6">
    <location>
        <begin position="376"/>
        <end position="397"/>
    </location>
</feature>
<feature type="transmembrane region" description="Helical" evidence="6">
    <location>
        <begin position="239"/>
        <end position="263"/>
    </location>
</feature>
<dbReference type="RefSeq" id="WP_307111543.1">
    <property type="nucleotide sequence ID" value="NZ_JAURUE010000002.1"/>
</dbReference>
<dbReference type="CDD" id="cd17504">
    <property type="entry name" value="MFS_MMR_MDR_like"/>
    <property type="match status" value="1"/>
</dbReference>
<feature type="transmembrane region" description="Helical" evidence="6">
    <location>
        <begin position="153"/>
        <end position="177"/>
    </location>
</feature>
<gene>
    <name evidence="8" type="ORF">JOF35_005845</name>
</gene>
<keyword evidence="3 6" id="KW-1133">Transmembrane helix</keyword>
<accession>A0ABT9L181</accession>
<dbReference type="Gene3D" id="1.20.1720.10">
    <property type="entry name" value="Multidrug resistance protein D"/>
    <property type="match status" value="1"/>
</dbReference>
<reference evidence="8 9" key="1">
    <citation type="submission" date="2023-07" db="EMBL/GenBank/DDBJ databases">
        <title>Sequencing the genomes of 1000 actinobacteria strains.</title>
        <authorList>
            <person name="Klenk H.-P."/>
        </authorList>
    </citation>
    <scope>NUCLEOTIDE SEQUENCE [LARGE SCALE GENOMIC DNA]</scope>
    <source>
        <strain evidence="8 9">DSM 41600</strain>
    </source>
</reference>
<dbReference type="SUPFAM" id="SSF49464">
    <property type="entry name" value="Carboxypeptidase regulatory domain-like"/>
    <property type="match status" value="2"/>
</dbReference>
<feature type="transmembrane region" description="Helical" evidence="6">
    <location>
        <begin position="418"/>
        <end position="437"/>
    </location>
</feature>
<feature type="transmembrane region" description="Helical" evidence="6">
    <location>
        <begin position="457"/>
        <end position="475"/>
    </location>
</feature>
<dbReference type="InterPro" id="IPR011701">
    <property type="entry name" value="MFS"/>
</dbReference>
<feature type="transmembrane region" description="Helical" evidence="6">
    <location>
        <begin position="322"/>
        <end position="341"/>
    </location>
</feature>
<evidence type="ECO:0000256" key="4">
    <source>
        <dbReference type="ARBA" id="ARBA00023136"/>
    </source>
</evidence>
<feature type="transmembrane region" description="Helical" evidence="6">
    <location>
        <begin position="30"/>
        <end position="53"/>
    </location>
</feature>
<dbReference type="Proteomes" id="UP001234880">
    <property type="component" value="Unassembled WGS sequence"/>
</dbReference>
<evidence type="ECO:0000259" key="7">
    <source>
        <dbReference type="PROSITE" id="PS50850"/>
    </source>
</evidence>
<evidence type="ECO:0000313" key="9">
    <source>
        <dbReference type="Proteomes" id="UP001234880"/>
    </source>
</evidence>
<dbReference type="PANTHER" id="PTHR23501">
    <property type="entry name" value="MAJOR FACILITATOR SUPERFAMILY"/>
    <property type="match status" value="1"/>
</dbReference>
<proteinExistence type="predicted"/>